<feature type="signal peptide" evidence="8">
    <location>
        <begin position="1"/>
        <end position="19"/>
    </location>
</feature>
<evidence type="ECO:0000256" key="1">
    <source>
        <dbReference type="ARBA" id="ARBA00004635"/>
    </source>
</evidence>
<dbReference type="PANTHER" id="PTHR35789">
    <property type="entry name" value="SPORE GERMINATION PROTEIN B3"/>
    <property type="match status" value="1"/>
</dbReference>
<feature type="domain" description="Spore germination GerAC-like C-terminal" evidence="9">
    <location>
        <begin position="226"/>
        <end position="387"/>
    </location>
</feature>
<accession>A0ABN7TMA3</accession>
<dbReference type="InterPro" id="IPR057336">
    <property type="entry name" value="GerAC_N"/>
</dbReference>
<dbReference type="PANTHER" id="PTHR35789:SF1">
    <property type="entry name" value="SPORE GERMINATION PROTEIN B3"/>
    <property type="match status" value="1"/>
</dbReference>
<organism evidence="11 12">
    <name type="scientific">Paenibacillus allorhizosphaerae</name>
    <dbReference type="NCBI Taxonomy" id="2849866"/>
    <lineage>
        <taxon>Bacteria</taxon>
        <taxon>Bacillati</taxon>
        <taxon>Bacillota</taxon>
        <taxon>Bacilli</taxon>
        <taxon>Bacillales</taxon>
        <taxon>Paenibacillaceae</taxon>
        <taxon>Paenibacillus</taxon>
    </lineage>
</organism>
<keyword evidence="4 8" id="KW-0732">Signal</keyword>
<sequence length="399" mass="44070">MCKPTVVCCLLIVVAAALSGCWDRRELNDLAIAVGLGLDKQENNIRVTTQIVNPGEVATKKGMGGYSTPVSTFSATEPTIFEAIRRLTTIAPRKILSSHLQVLVIGEALARQGIAKVMDGISRNHEFRSDFYLVIAKGDRAENILQILTPVEKIPASKMFNSLEISEKAWAPTVKMPLDKFISDLSSPTKDTVLTGVRITGAQETGKTKGNMNRSVPHANLQYAELALFKRDKLIDWLSEQESKGYNYIMGNVKSTIGHLSCPRGGAIAVEVIRTKSKIKGKVEHGIPKITIDLYVEQDIAEVLCSMDVTKTETIDQLENISKKTLAHIVQSAITVAKKNKADIFGFGEAIEDADPKAWTEMKKDWDRRFADLDVEVRVEVQIRRLGTTNNSLMEEGEE</sequence>
<dbReference type="EMBL" id="CAJVCE010000010">
    <property type="protein sequence ID" value="CAG7646894.1"/>
    <property type="molecule type" value="Genomic_DNA"/>
</dbReference>
<dbReference type="Proteomes" id="UP000730618">
    <property type="component" value="Unassembled WGS sequence"/>
</dbReference>
<dbReference type="RefSeq" id="WP_218100146.1">
    <property type="nucleotide sequence ID" value="NZ_CAJVCE010000010.1"/>
</dbReference>
<dbReference type="Pfam" id="PF05504">
    <property type="entry name" value="Spore_GerAC"/>
    <property type="match status" value="1"/>
</dbReference>
<evidence type="ECO:0000256" key="6">
    <source>
        <dbReference type="ARBA" id="ARBA00023139"/>
    </source>
</evidence>
<comment type="similarity">
    <text evidence="2">Belongs to the GerABKC lipoprotein family.</text>
</comment>
<evidence type="ECO:0000256" key="7">
    <source>
        <dbReference type="ARBA" id="ARBA00023288"/>
    </source>
</evidence>
<evidence type="ECO:0000313" key="12">
    <source>
        <dbReference type="Proteomes" id="UP000730618"/>
    </source>
</evidence>
<feature type="domain" description="Spore germination protein N-terminal" evidence="10">
    <location>
        <begin position="23"/>
        <end position="198"/>
    </location>
</feature>
<keyword evidence="6" id="KW-0564">Palmitate</keyword>
<reference evidence="11 12" key="1">
    <citation type="submission" date="2021-06" db="EMBL/GenBank/DDBJ databases">
        <authorList>
            <person name="Criscuolo A."/>
        </authorList>
    </citation>
    <scope>NUCLEOTIDE SEQUENCE [LARGE SCALE GENOMIC DNA]</scope>
    <source>
        <strain evidence="12">CIP 111802</strain>
    </source>
</reference>
<evidence type="ECO:0000259" key="9">
    <source>
        <dbReference type="Pfam" id="PF05504"/>
    </source>
</evidence>
<evidence type="ECO:0000259" key="10">
    <source>
        <dbReference type="Pfam" id="PF25198"/>
    </source>
</evidence>
<dbReference type="InterPro" id="IPR046953">
    <property type="entry name" value="Spore_GerAC-like_C"/>
</dbReference>
<keyword evidence="12" id="KW-1185">Reference proteome</keyword>
<comment type="caution">
    <text evidence="11">The sequence shown here is derived from an EMBL/GenBank/DDBJ whole genome shotgun (WGS) entry which is preliminary data.</text>
</comment>
<evidence type="ECO:0000256" key="8">
    <source>
        <dbReference type="SAM" id="SignalP"/>
    </source>
</evidence>
<keyword evidence="5" id="KW-0472">Membrane</keyword>
<dbReference type="InterPro" id="IPR008844">
    <property type="entry name" value="Spore_GerAC-like"/>
</dbReference>
<proteinExistence type="inferred from homology"/>
<keyword evidence="7" id="KW-0449">Lipoprotein</keyword>
<dbReference type="PROSITE" id="PS51257">
    <property type="entry name" value="PROKAR_LIPOPROTEIN"/>
    <property type="match status" value="1"/>
</dbReference>
<gene>
    <name evidence="11" type="primary">gerAC_4</name>
    <name evidence="11" type="ORF">PAECIP111802_03858</name>
</gene>
<evidence type="ECO:0000256" key="2">
    <source>
        <dbReference type="ARBA" id="ARBA00007886"/>
    </source>
</evidence>
<keyword evidence="3" id="KW-0309">Germination</keyword>
<protein>
    <submittedName>
        <fullName evidence="11">Spore germination protein A3</fullName>
    </submittedName>
</protein>
<evidence type="ECO:0000256" key="3">
    <source>
        <dbReference type="ARBA" id="ARBA00022544"/>
    </source>
</evidence>
<evidence type="ECO:0000313" key="11">
    <source>
        <dbReference type="EMBL" id="CAG7646894.1"/>
    </source>
</evidence>
<name>A0ABN7TMA3_9BACL</name>
<evidence type="ECO:0000256" key="4">
    <source>
        <dbReference type="ARBA" id="ARBA00022729"/>
    </source>
</evidence>
<feature type="chain" id="PRO_5047396219" evidence="8">
    <location>
        <begin position="20"/>
        <end position="399"/>
    </location>
</feature>
<dbReference type="NCBIfam" id="TIGR02887">
    <property type="entry name" value="spore_ger_x_C"/>
    <property type="match status" value="1"/>
</dbReference>
<comment type="subcellular location">
    <subcellularLocation>
        <location evidence="1">Membrane</location>
        <topology evidence="1">Lipid-anchor</topology>
    </subcellularLocation>
</comment>
<dbReference type="Pfam" id="PF25198">
    <property type="entry name" value="Spore_GerAC_N"/>
    <property type="match status" value="1"/>
</dbReference>
<evidence type="ECO:0000256" key="5">
    <source>
        <dbReference type="ARBA" id="ARBA00023136"/>
    </source>
</evidence>